<name>A0ACC3YSC8_COLTU</name>
<sequence length="51" mass="5765">MTKSFFPAGRKQSATSFPNGNGLLRPPSSRTSFIFHFIKARGFHSSQKIHR</sequence>
<reference evidence="1 2" key="1">
    <citation type="journal article" date="2020" name="Phytopathology">
        <title>Genome Sequence Resources of Colletotrichum truncatum, C. plurivorum, C. musicola, and C. sojae: Four Species Pathogenic to Soybean (Glycine max).</title>
        <authorList>
            <person name="Rogerio F."/>
            <person name="Boufleur T.R."/>
            <person name="Ciampi-Guillardi M."/>
            <person name="Sukno S.A."/>
            <person name="Thon M.R."/>
            <person name="Massola Junior N.S."/>
            <person name="Baroncelli R."/>
        </authorList>
    </citation>
    <scope>NUCLEOTIDE SEQUENCE [LARGE SCALE GENOMIC DNA]</scope>
    <source>
        <strain evidence="1 2">CMES1059</strain>
    </source>
</reference>
<accession>A0ACC3YSC8</accession>
<proteinExistence type="predicted"/>
<evidence type="ECO:0000313" key="2">
    <source>
        <dbReference type="Proteomes" id="UP000805649"/>
    </source>
</evidence>
<evidence type="ECO:0000313" key="1">
    <source>
        <dbReference type="EMBL" id="KAL0934809.1"/>
    </source>
</evidence>
<dbReference type="EMBL" id="VUJX02000006">
    <property type="protein sequence ID" value="KAL0934809.1"/>
    <property type="molecule type" value="Genomic_DNA"/>
</dbReference>
<comment type="caution">
    <text evidence="1">The sequence shown here is derived from an EMBL/GenBank/DDBJ whole genome shotgun (WGS) entry which is preliminary data.</text>
</comment>
<organism evidence="1 2">
    <name type="scientific">Colletotrichum truncatum</name>
    <name type="common">Anthracnose fungus</name>
    <name type="synonym">Colletotrichum capsici</name>
    <dbReference type="NCBI Taxonomy" id="5467"/>
    <lineage>
        <taxon>Eukaryota</taxon>
        <taxon>Fungi</taxon>
        <taxon>Dikarya</taxon>
        <taxon>Ascomycota</taxon>
        <taxon>Pezizomycotina</taxon>
        <taxon>Sordariomycetes</taxon>
        <taxon>Hypocreomycetidae</taxon>
        <taxon>Glomerellales</taxon>
        <taxon>Glomerellaceae</taxon>
        <taxon>Colletotrichum</taxon>
        <taxon>Colletotrichum truncatum species complex</taxon>
    </lineage>
</organism>
<dbReference type="Proteomes" id="UP000805649">
    <property type="component" value="Unassembled WGS sequence"/>
</dbReference>
<keyword evidence="2" id="KW-1185">Reference proteome</keyword>
<gene>
    <name evidence="1" type="ORF">CTRU02_209400</name>
</gene>
<protein>
    <submittedName>
        <fullName evidence="1">Uncharacterized protein</fullName>
    </submittedName>
</protein>